<proteinExistence type="predicted"/>
<dbReference type="InterPro" id="IPR011856">
    <property type="entry name" value="tRNA_endonuc-like_dom_sf"/>
</dbReference>
<sequence length="168" mass="18117">MVSDYGATVSTQHIGAAGELLVQYRLLKLEIDSARLTTDSGVDLVVYAPGNGTATTVQVKTVREPTPAGGRGAPAIGWTFPHASPAQMLAVVLLSTDMVWLFTMDEARLLAQQHSEKGARRLYWYVGAEKPAGVRVGLHQAEVERYRLERRAPHLFPAGPGPVENIGA</sequence>
<reference evidence="1 2" key="1">
    <citation type="submission" date="2019-03" db="EMBL/GenBank/DDBJ databases">
        <title>Genomic Encyclopedia of Archaeal and Bacterial Type Strains, Phase II (KMG-II): from individual species to whole genera.</title>
        <authorList>
            <person name="Goeker M."/>
        </authorList>
    </citation>
    <scope>NUCLEOTIDE SEQUENCE [LARGE SCALE GENOMIC DNA]</scope>
    <source>
        <strain evidence="1 2">DSM 24782</strain>
    </source>
</reference>
<gene>
    <name evidence="1" type="ORF">CLV52_3019</name>
</gene>
<accession>A0A4V3EAD0</accession>
<organism evidence="1 2">
    <name type="scientific">Amnibacterium kyonggiense</name>
    <dbReference type="NCBI Taxonomy" id="595671"/>
    <lineage>
        <taxon>Bacteria</taxon>
        <taxon>Bacillati</taxon>
        <taxon>Actinomycetota</taxon>
        <taxon>Actinomycetes</taxon>
        <taxon>Micrococcales</taxon>
        <taxon>Microbacteriaceae</taxon>
        <taxon>Amnibacterium</taxon>
    </lineage>
</organism>
<dbReference type="AlphaFoldDB" id="A0A4V3EAD0"/>
<dbReference type="Proteomes" id="UP000295344">
    <property type="component" value="Unassembled WGS sequence"/>
</dbReference>
<keyword evidence="2" id="KW-1185">Reference proteome</keyword>
<dbReference type="GO" id="GO:0003676">
    <property type="term" value="F:nucleic acid binding"/>
    <property type="evidence" value="ECO:0007669"/>
    <property type="project" value="InterPro"/>
</dbReference>
<evidence type="ECO:0000313" key="1">
    <source>
        <dbReference type="EMBL" id="TDS75908.1"/>
    </source>
</evidence>
<name>A0A4V3EAD0_9MICO</name>
<dbReference type="EMBL" id="SOAM01000003">
    <property type="protein sequence ID" value="TDS75908.1"/>
    <property type="molecule type" value="Genomic_DNA"/>
</dbReference>
<protein>
    <recommendedName>
        <fullName evidence="3">PD(D/E)XK endonuclease domain-containing protein</fullName>
    </recommendedName>
</protein>
<evidence type="ECO:0008006" key="3">
    <source>
        <dbReference type="Google" id="ProtNLM"/>
    </source>
</evidence>
<dbReference type="Gene3D" id="3.40.1350.10">
    <property type="match status" value="1"/>
</dbReference>
<evidence type="ECO:0000313" key="2">
    <source>
        <dbReference type="Proteomes" id="UP000295344"/>
    </source>
</evidence>
<comment type="caution">
    <text evidence="1">The sequence shown here is derived from an EMBL/GenBank/DDBJ whole genome shotgun (WGS) entry which is preliminary data.</text>
</comment>